<keyword evidence="2" id="KW-1185">Reference proteome</keyword>
<organism evidence="1 2">
    <name type="scientific">Splendidivirga corallicola</name>
    <dbReference type="NCBI Taxonomy" id="3051826"/>
    <lineage>
        <taxon>Bacteria</taxon>
        <taxon>Pseudomonadati</taxon>
        <taxon>Bacteroidota</taxon>
        <taxon>Cytophagia</taxon>
        <taxon>Cytophagales</taxon>
        <taxon>Splendidivirgaceae</taxon>
        <taxon>Splendidivirga</taxon>
    </lineage>
</organism>
<protein>
    <submittedName>
        <fullName evidence="1">Uncharacterized protein</fullName>
    </submittedName>
</protein>
<name>A0ABT8KLR9_9BACT</name>
<evidence type="ECO:0000313" key="1">
    <source>
        <dbReference type="EMBL" id="MDN5201179.1"/>
    </source>
</evidence>
<dbReference type="RefSeq" id="WP_346751205.1">
    <property type="nucleotide sequence ID" value="NZ_JAUJEA010000002.1"/>
</dbReference>
<accession>A0ABT8KLR9</accession>
<dbReference type="EMBL" id="JAUJEA010000002">
    <property type="protein sequence ID" value="MDN5201179.1"/>
    <property type="molecule type" value="Genomic_DNA"/>
</dbReference>
<dbReference type="Proteomes" id="UP001172082">
    <property type="component" value="Unassembled WGS sequence"/>
</dbReference>
<evidence type="ECO:0000313" key="2">
    <source>
        <dbReference type="Proteomes" id="UP001172082"/>
    </source>
</evidence>
<sequence length="344" mass="38987">MIIPRKNSVTIRGTGSGQIKFNYLIFDSVGQFNEFVDHESKSLSDHNFEILKGVNAGTLSKINNRSEWYGLPVPDSIDELDRHNSFLGIELLKQIKPKIERHLSDYLRYLESYIMPKPKVSYNDRGLGMFSFDRATMGLYQSGKIALGNPIEKTAAQINIELGRDKINTRIKKVYAFFEHKEKTYPSIRLFLMVGANADVQGSDLLYVGLACAELVEFLEIRGVAVEVNVLIGSAFHNQVCLASVRVKRFQDKTDKNLLLLLSSDPRYFRYRGFKALIALSNYFGLKIPNGLGRLKESMGKRFVSALDPKGFVFEQSYSLKSAAKEVKRIIDTYKTRLDDAKKG</sequence>
<reference evidence="1" key="1">
    <citation type="submission" date="2023-06" db="EMBL/GenBank/DDBJ databases">
        <title>Genomic of Parafulvivirga corallium.</title>
        <authorList>
            <person name="Wang G."/>
        </authorList>
    </citation>
    <scope>NUCLEOTIDE SEQUENCE</scope>
    <source>
        <strain evidence="1">BMA10</strain>
    </source>
</reference>
<proteinExistence type="predicted"/>
<gene>
    <name evidence="1" type="ORF">QQ008_07395</name>
</gene>
<comment type="caution">
    <text evidence="1">The sequence shown here is derived from an EMBL/GenBank/DDBJ whole genome shotgun (WGS) entry which is preliminary data.</text>
</comment>